<dbReference type="AlphaFoldDB" id="A0A0D2K726"/>
<dbReference type="VEuPathDB" id="FungiDB:Z520_05370"/>
<protein>
    <submittedName>
        <fullName evidence="1">Uncharacterized protein</fullName>
    </submittedName>
</protein>
<dbReference type="OrthoDB" id="9451547at2759"/>
<dbReference type="GeneID" id="27711116"/>
<gene>
    <name evidence="1" type="ORF">Z520_05370</name>
</gene>
<keyword evidence="2" id="KW-1185">Reference proteome</keyword>
<proteinExistence type="predicted"/>
<dbReference type="Proteomes" id="UP000053411">
    <property type="component" value="Unassembled WGS sequence"/>
</dbReference>
<name>A0A0D2K726_9EURO</name>
<sequence>MGGFMLGCPDNIPFPVNAHQICYLATNDFMEFPEIEKKDIWDKNKADGLCSPPHLDTGVLVRSSVPGASYTASATLNF</sequence>
<dbReference type="RefSeq" id="XP_016633032.1">
    <property type="nucleotide sequence ID" value="XM_016775873.1"/>
</dbReference>
<accession>A0A0D2K726</accession>
<organism evidence="1 2">
    <name type="scientific">Fonsecaea multimorphosa CBS 102226</name>
    <dbReference type="NCBI Taxonomy" id="1442371"/>
    <lineage>
        <taxon>Eukaryota</taxon>
        <taxon>Fungi</taxon>
        <taxon>Dikarya</taxon>
        <taxon>Ascomycota</taxon>
        <taxon>Pezizomycotina</taxon>
        <taxon>Eurotiomycetes</taxon>
        <taxon>Chaetothyriomycetidae</taxon>
        <taxon>Chaetothyriales</taxon>
        <taxon>Herpotrichiellaceae</taxon>
        <taxon>Fonsecaea</taxon>
    </lineage>
</organism>
<dbReference type="EMBL" id="KN848070">
    <property type="protein sequence ID" value="KIX98909.1"/>
    <property type="molecule type" value="Genomic_DNA"/>
</dbReference>
<evidence type="ECO:0000313" key="1">
    <source>
        <dbReference type="EMBL" id="KIX98909.1"/>
    </source>
</evidence>
<evidence type="ECO:0000313" key="2">
    <source>
        <dbReference type="Proteomes" id="UP000053411"/>
    </source>
</evidence>
<reference evidence="1 2" key="1">
    <citation type="submission" date="2015-01" db="EMBL/GenBank/DDBJ databases">
        <title>The Genome Sequence of Fonsecaea multimorphosa CBS 102226.</title>
        <authorList>
            <consortium name="The Broad Institute Genomics Platform"/>
            <person name="Cuomo C."/>
            <person name="de Hoog S."/>
            <person name="Gorbushina A."/>
            <person name="Stielow B."/>
            <person name="Teixiera M."/>
            <person name="Abouelleil A."/>
            <person name="Chapman S.B."/>
            <person name="Priest M."/>
            <person name="Young S.K."/>
            <person name="Wortman J."/>
            <person name="Nusbaum C."/>
            <person name="Birren B."/>
        </authorList>
    </citation>
    <scope>NUCLEOTIDE SEQUENCE [LARGE SCALE GENOMIC DNA]</scope>
    <source>
        <strain evidence="1 2">CBS 102226</strain>
    </source>
</reference>